<dbReference type="AlphaFoldDB" id="A0A8S1HLM6"/>
<dbReference type="GO" id="GO:0005829">
    <property type="term" value="C:cytosol"/>
    <property type="evidence" value="ECO:0007669"/>
    <property type="project" value="TreeGrafter"/>
</dbReference>
<dbReference type="Pfam" id="PF21057">
    <property type="entry name" value="Hikeshi-like_C"/>
    <property type="match status" value="1"/>
</dbReference>
<evidence type="ECO:0000259" key="2">
    <source>
        <dbReference type="Pfam" id="PF05603"/>
    </source>
</evidence>
<dbReference type="GO" id="GO:0006606">
    <property type="term" value="P:protein import into nucleus"/>
    <property type="evidence" value="ECO:0007669"/>
    <property type="project" value="TreeGrafter"/>
</dbReference>
<feature type="domain" description="Hikeshi-like C-terminal" evidence="3">
    <location>
        <begin position="140"/>
        <end position="183"/>
    </location>
</feature>
<protein>
    <recommendedName>
        <fullName evidence="6">Hikeshi-like domain-containing protein</fullName>
    </recommendedName>
</protein>
<gene>
    <name evidence="4" type="ORF">CAUJ_LOCUS12154</name>
</gene>
<dbReference type="Pfam" id="PF05603">
    <property type="entry name" value="Hikeshi-like_N"/>
    <property type="match status" value="1"/>
</dbReference>
<name>A0A8S1HLM6_9PELO</name>
<comment type="caution">
    <text evidence="4">The sequence shown here is derived from an EMBL/GenBank/DDBJ whole genome shotgun (WGS) entry which is preliminary data.</text>
</comment>
<dbReference type="GO" id="GO:0061608">
    <property type="term" value="F:nuclear import signal receptor activity"/>
    <property type="evidence" value="ECO:0007669"/>
    <property type="project" value="TreeGrafter"/>
</dbReference>
<dbReference type="GO" id="GO:0005634">
    <property type="term" value="C:nucleus"/>
    <property type="evidence" value="ECO:0007669"/>
    <property type="project" value="TreeGrafter"/>
</dbReference>
<dbReference type="Proteomes" id="UP000835052">
    <property type="component" value="Unassembled WGS sequence"/>
</dbReference>
<evidence type="ECO:0000256" key="1">
    <source>
        <dbReference type="ARBA" id="ARBA00006623"/>
    </source>
</evidence>
<evidence type="ECO:0000313" key="5">
    <source>
        <dbReference type="Proteomes" id="UP000835052"/>
    </source>
</evidence>
<dbReference type="GO" id="GO:0030544">
    <property type="term" value="F:Hsp70 protein binding"/>
    <property type="evidence" value="ECO:0007669"/>
    <property type="project" value="TreeGrafter"/>
</dbReference>
<dbReference type="InterPro" id="IPR031318">
    <property type="entry name" value="OPI10"/>
</dbReference>
<dbReference type="PANTHER" id="PTHR12925">
    <property type="entry name" value="HIKESHI FAMILY MEMBER"/>
    <property type="match status" value="1"/>
</dbReference>
<dbReference type="InterPro" id="IPR048364">
    <property type="entry name" value="Hikeshi-like_C"/>
</dbReference>
<sequence>MSGLFGVIVSGRPPVEFAAVTETEFACEIVDADSINHVVVFMTGAQPFPDNLGGSVYIRWPRPDGGENWHFLGFIANSKPSAIFKVAQLHQADARHSDVFGGGMSVSAHGSAQIGLMVEPLTSIEERHASESTQVSQQSTLVEFADKLMRNLINHTESFVIRLPNPNGNPPTQEYIPASAFQKKRLAWDAEGTCPVCALHEPGAVSCIIVPGPFFRWLKPALNQL</sequence>
<dbReference type="OrthoDB" id="10248398at2759"/>
<dbReference type="EMBL" id="CAJGYM010000069">
    <property type="protein sequence ID" value="CAD6196239.1"/>
    <property type="molecule type" value="Genomic_DNA"/>
</dbReference>
<comment type="similarity">
    <text evidence="1">Belongs to the OPI10 family.</text>
</comment>
<proteinExistence type="inferred from homology"/>
<keyword evidence="5" id="KW-1185">Reference proteome</keyword>
<feature type="domain" description="Hikeshi-like N-terminal" evidence="2">
    <location>
        <begin position="8"/>
        <end position="133"/>
    </location>
</feature>
<evidence type="ECO:0000313" key="4">
    <source>
        <dbReference type="EMBL" id="CAD6196239.1"/>
    </source>
</evidence>
<dbReference type="PANTHER" id="PTHR12925:SF0">
    <property type="entry name" value="PROTEIN HIKESHI"/>
    <property type="match status" value="1"/>
</dbReference>
<organism evidence="4 5">
    <name type="scientific">Caenorhabditis auriculariae</name>
    <dbReference type="NCBI Taxonomy" id="2777116"/>
    <lineage>
        <taxon>Eukaryota</taxon>
        <taxon>Metazoa</taxon>
        <taxon>Ecdysozoa</taxon>
        <taxon>Nematoda</taxon>
        <taxon>Chromadorea</taxon>
        <taxon>Rhabditida</taxon>
        <taxon>Rhabditina</taxon>
        <taxon>Rhabditomorpha</taxon>
        <taxon>Rhabditoidea</taxon>
        <taxon>Rhabditidae</taxon>
        <taxon>Peloderinae</taxon>
        <taxon>Caenorhabditis</taxon>
    </lineage>
</organism>
<evidence type="ECO:0008006" key="6">
    <source>
        <dbReference type="Google" id="ProtNLM"/>
    </source>
</evidence>
<accession>A0A8S1HLM6</accession>
<dbReference type="InterPro" id="IPR008493">
    <property type="entry name" value="Hikeshi-like_N"/>
</dbReference>
<reference evidence="4" key="1">
    <citation type="submission" date="2020-10" db="EMBL/GenBank/DDBJ databases">
        <authorList>
            <person name="Kikuchi T."/>
        </authorList>
    </citation>
    <scope>NUCLEOTIDE SEQUENCE</scope>
    <source>
        <strain evidence="4">NKZ352</strain>
    </source>
</reference>
<evidence type="ECO:0000259" key="3">
    <source>
        <dbReference type="Pfam" id="PF21057"/>
    </source>
</evidence>